<dbReference type="GO" id="GO:0008757">
    <property type="term" value="F:S-adenosylmethionine-dependent methyltransferase activity"/>
    <property type="evidence" value="ECO:0007669"/>
    <property type="project" value="InterPro"/>
</dbReference>
<reference evidence="2" key="2">
    <citation type="submission" date="2025-09" db="UniProtKB">
        <authorList>
            <consortium name="Ensembl"/>
        </authorList>
    </citation>
    <scope>IDENTIFICATION</scope>
</reference>
<dbReference type="STRING" id="41447.ENSSDUP00000014143"/>
<dbReference type="PANTHER" id="PTHR44942:SF9">
    <property type="entry name" value="NOVEL PROTEIN-RELATED"/>
    <property type="match status" value="1"/>
</dbReference>
<dbReference type="Pfam" id="PF08241">
    <property type="entry name" value="Methyltransf_11"/>
    <property type="match status" value="1"/>
</dbReference>
<organism evidence="2 3">
    <name type="scientific">Seriola dumerili</name>
    <name type="common">Greater amberjack</name>
    <name type="synonym">Caranx dumerili</name>
    <dbReference type="NCBI Taxonomy" id="41447"/>
    <lineage>
        <taxon>Eukaryota</taxon>
        <taxon>Metazoa</taxon>
        <taxon>Chordata</taxon>
        <taxon>Craniata</taxon>
        <taxon>Vertebrata</taxon>
        <taxon>Euteleostomi</taxon>
        <taxon>Actinopterygii</taxon>
        <taxon>Neopterygii</taxon>
        <taxon>Teleostei</taxon>
        <taxon>Neoteleostei</taxon>
        <taxon>Acanthomorphata</taxon>
        <taxon>Carangaria</taxon>
        <taxon>Carangiformes</taxon>
        <taxon>Carangidae</taxon>
        <taxon>Seriola</taxon>
    </lineage>
</organism>
<dbReference type="CDD" id="cd02440">
    <property type="entry name" value="AdoMet_MTases"/>
    <property type="match status" value="1"/>
</dbReference>
<reference evidence="2" key="1">
    <citation type="submission" date="2025-08" db="UniProtKB">
        <authorList>
            <consortium name="Ensembl"/>
        </authorList>
    </citation>
    <scope>IDENTIFICATION</scope>
</reference>
<dbReference type="InterPro" id="IPR029063">
    <property type="entry name" value="SAM-dependent_MTases_sf"/>
</dbReference>
<dbReference type="GeneTree" id="ENSGT00940000165586"/>
<keyword evidence="3" id="KW-1185">Reference proteome</keyword>
<dbReference type="PANTHER" id="PTHR44942">
    <property type="entry name" value="METHYLTRANSF_11 DOMAIN-CONTAINING PROTEIN"/>
    <property type="match status" value="1"/>
</dbReference>
<sequence length="226" mass="25382">WLNRLFEGKEHAASYWKYRISPSDHLIQQKGRPFELAVDVGCGSGQGTLLLAKHFASVVGTDVSPAQLEVALQHVKEPNITYNSVDLMTAMSAFHWFDRPRFLRESTRLLLAHAEPVVKEVLTEYSPERGDRECALKHTQPHLQMNTVLGCIIFDQVNYAYAGHLLKSMKRRTHSDLKDCNVNTVYTLSIGISPADSGASGEPFLVMDKAESCPKQMYISHLVIQL</sequence>
<evidence type="ECO:0000313" key="2">
    <source>
        <dbReference type="Ensembl" id="ENSSDUP00000014143.1"/>
    </source>
</evidence>
<dbReference type="AlphaFoldDB" id="A0A3B4U7G4"/>
<dbReference type="Gene3D" id="3.40.50.150">
    <property type="entry name" value="Vaccinia Virus protein VP39"/>
    <property type="match status" value="1"/>
</dbReference>
<dbReference type="Proteomes" id="UP000261420">
    <property type="component" value="Unplaced"/>
</dbReference>
<dbReference type="SUPFAM" id="SSF53335">
    <property type="entry name" value="S-adenosyl-L-methionine-dependent methyltransferases"/>
    <property type="match status" value="1"/>
</dbReference>
<name>A0A3B4U7G4_SERDU</name>
<feature type="domain" description="Methyltransferase type 11" evidence="1">
    <location>
        <begin position="38"/>
        <end position="110"/>
    </location>
</feature>
<dbReference type="InterPro" id="IPR013216">
    <property type="entry name" value="Methyltransf_11"/>
</dbReference>
<evidence type="ECO:0000259" key="1">
    <source>
        <dbReference type="Pfam" id="PF08241"/>
    </source>
</evidence>
<evidence type="ECO:0000313" key="3">
    <source>
        <dbReference type="Proteomes" id="UP000261420"/>
    </source>
</evidence>
<protein>
    <submittedName>
        <fullName evidence="2">Zgc:162780</fullName>
    </submittedName>
</protein>
<accession>A0A3B4U7G4</accession>
<proteinExistence type="predicted"/>
<dbReference type="Ensembl" id="ENSSDUT00000014412.1">
    <property type="protein sequence ID" value="ENSSDUP00000014143.1"/>
    <property type="gene ID" value="ENSSDUG00000010299.1"/>
</dbReference>
<dbReference type="InterPro" id="IPR051052">
    <property type="entry name" value="Diverse_substrate_MTase"/>
</dbReference>